<dbReference type="InterPro" id="IPR006976">
    <property type="entry name" value="VanZ-like"/>
</dbReference>
<dbReference type="PANTHER" id="PTHR36834:SF1">
    <property type="entry name" value="INTEGRAL MEMBRANE PROTEIN"/>
    <property type="match status" value="1"/>
</dbReference>
<evidence type="ECO:0000259" key="3">
    <source>
        <dbReference type="Pfam" id="PF04892"/>
    </source>
</evidence>
<keyword evidence="5" id="KW-1185">Reference proteome</keyword>
<dbReference type="Proteomes" id="UP000192775">
    <property type="component" value="Chromosome"/>
</dbReference>
<dbReference type="InterPro" id="IPR053150">
    <property type="entry name" value="Teicoplanin_resist-assoc"/>
</dbReference>
<evidence type="ECO:0000313" key="4">
    <source>
        <dbReference type="EMBL" id="ARJ06887.1"/>
    </source>
</evidence>
<dbReference type="Pfam" id="PF04892">
    <property type="entry name" value="VanZ"/>
    <property type="match status" value="1"/>
</dbReference>
<keyword evidence="2" id="KW-0472">Membrane</keyword>
<feature type="compositionally biased region" description="Basic and acidic residues" evidence="1">
    <location>
        <begin position="18"/>
        <end position="33"/>
    </location>
</feature>
<sequence length="197" mass="20607">MPDLRERAVALRAAPGGDGRRVPADLPRSDRGPEAAAVSSTHRPVGRALLVVALALYLVLLTWLVVWKLAEPSIGTAADRHLKLIPFVATSTAGASRPIEVIGNVVVFVPFGLLLGLLAPARLRLSAAAMALTSCGFELAQFVLAVGITDTTDVLTNTAGGVLGLAIVRLAALRGRSVRREGGLRPRRPARSAGWSS</sequence>
<proteinExistence type="predicted"/>
<dbReference type="AlphaFoldDB" id="A0A1X9LP40"/>
<gene>
    <name evidence="4" type="ORF">B5808_17895</name>
</gene>
<feature type="transmembrane region" description="Helical" evidence="2">
    <location>
        <begin position="154"/>
        <end position="172"/>
    </location>
</feature>
<feature type="transmembrane region" description="Helical" evidence="2">
    <location>
        <begin position="48"/>
        <end position="66"/>
    </location>
</feature>
<evidence type="ECO:0000313" key="5">
    <source>
        <dbReference type="Proteomes" id="UP000192775"/>
    </source>
</evidence>
<reference evidence="4 5" key="1">
    <citation type="submission" date="2017-04" db="EMBL/GenBank/DDBJ databases">
        <authorList>
            <person name="Afonso C.L."/>
            <person name="Miller P.J."/>
            <person name="Scott M.A."/>
            <person name="Spackman E."/>
            <person name="Goraichik I."/>
            <person name="Dimitrov K.M."/>
            <person name="Suarez D.L."/>
            <person name="Swayne D.E."/>
        </authorList>
    </citation>
    <scope>NUCLEOTIDE SEQUENCE [LARGE SCALE GENOMIC DNA]</scope>
    <source>
        <strain evidence="5">XA(T)</strain>
    </source>
</reference>
<feature type="domain" description="VanZ-like" evidence="3">
    <location>
        <begin position="55"/>
        <end position="170"/>
    </location>
</feature>
<keyword evidence="2" id="KW-1133">Transmembrane helix</keyword>
<dbReference type="STRING" id="1619308.B5808_17895"/>
<dbReference type="KEGG" id="cphy:B5808_17895"/>
<feature type="region of interest" description="Disordered" evidence="1">
    <location>
        <begin position="13"/>
        <end position="38"/>
    </location>
</feature>
<evidence type="ECO:0000256" key="2">
    <source>
        <dbReference type="SAM" id="Phobius"/>
    </source>
</evidence>
<keyword evidence="2" id="KW-0812">Transmembrane</keyword>
<feature type="transmembrane region" description="Helical" evidence="2">
    <location>
        <begin position="127"/>
        <end position="148"/>
    </location>
</feature>
<name>A0A1X9LP40_9MICO</name>
<protein>
    <recommendedName>
        <fullName evidence="3">VanZ-like domain-containing protein</fullName>
    </recommendedName>
</protein>
<feature type="transmembrane region" description="Helical" evidence="2">
    <location>
        <begin position="101"/>
        <end position="120"/>
    </location>
</feature>
<organism evidence="4 5">
    <name type="scientific">Cnuibacter physcomitrellae</name>
    <dbReference type="NCBI Taxonomy" id="1619308"/>
    <lineage>
        <taxon>Bacteria</taxon>
        <taxon>Bacillati</taxon>
        <taxon>Actinomycetota</taxon>
        <taxon>Actinomycetes</taxon>
        <taxon>Micrococcales</taxon>
        <taxon>Microbacteriaceae</taxon>
        <taxon>Cnuibacter</taxon>
    </lineage>
</organism>
<dbReference type="PANTHER" id="PTHR36834">
    <property type="entry name" value="MEMBRANE PROTEIN-RELATED"/>
    <property type="match status" value="1"/>
</dbReference>
<evidence type="ECO:0000256" key="1">
    <source>
        <dbReference type="SAM" id="MobiDB-lite"/>
    </source>
</evidence>
<accession>A0A1X9LP40</accession>
<dbReference type="EMBL" id="CP020715">
    <property type="protein sequence ID" value="ARJ06887.1"/>
    <property type="molecule type" value="Genomic_DNA"/>
</dbReference>